<dbReference type="PANTHER" id="PTHR30619:SF1">
    <property type="entry name" value="RECOMBINATION PROTEIN 2"/>
    <property type="match status" value="1"/>
</dbReference>
<reference evidence="2 3" key="1">
    <citation type="submission" date="2017-06" db="EMBL/GenBank/DDBJ databases">
        <title>Complete genome sequence of Nitrospirillum amazonense strain CBAmC, an endophytic nitrogen-fixing and plant growth-promoting bacterium, isolated from sugarcane.</title>
        <authorList>
            <person name="Schwab S."/>
            <person name="dos Santos Teixeira K.R."/>
            <person name="Simoes Araujo J.L."/>
            <person name="Soares Vidal M."/>
            <person name="Borges de Freitas H.R."/>
            <person name="Rivello Crivelaro A.L."/>
            <person name="Bueno de Camargo Nunes A."/>
            <person name="dos Santos C.M."/>
            <person name="Palmeira da Silva Rosa D."/>
            <person name="da Silva Padilha D."/>
            <person name="da Silva E."/>
            <person name="Araujo Terra L."/>
            <person name="Soares Mendes V."/>
            <person name="Farinelli L."/>
            <person name="Magalhaes Cruz L."/>
            <person name="Baldani J.I."/>
        </authorList>
    </citation>
    <scope>NUCLEOTIDE SEQUENCE [LARGE SCALE GENOMIC DNA]</scope>
    <source>
        <strain evidence="2 3">CBAmC</strain>
    </source>
</reference>
<dbReference type="KEGG" id="nao:Y958_28545"/>
<dbReference type="Proteomes" id="UP000197153">
    <property type="component" value="Chromosome 4"/>
</dbReference>
<dbReference type="InterPro" id="IPR001279">
    <property type="entry name" value="Metallo-B-lactamas"/>
</dbReference>
<evidence type="ECO:0000259" key="1">
    <source>
        <dbReference type="Pfam" id="PF00753"/>
    </source>
</evidence>
<gene>
    <name evidence="2" type="ORF">Y958_28545</name>
</gene>
<evidence type="ECO:0000313" key="3">
    <source>
        <dbReference type="Proteomes" id="UP000197153"/>
    </source>
</evidence>
<dbReference type="Pfam" id="PF00753">
    <property type="entry name" value="Lactamase_B"/>
    <property type="match status" value="1"/>
</dbReference>
<dbReference type="InterPro" id="IPR052159">
    <property type="entry name" value="Competence_DNA_uptake"/>
</dbReference>
<protein>
    <recommendedName>
        <fullName evidence="1">Metallo-beta-lactamase domain-containing protein</fullName>
    </recommendedName>
</protein>
<dbReference type="PANTHER" id="PTHR30619">
    <property type="entry name" value="DNA INTERNALIZATION/COMPETENCE PROTEIN COMEC/REC2"/>
    <property type="match status" value="1"/>
</dbReference>
<feature type="domain" description="Metallo-beta-lactamase" evidence="1">
    <location>
        <begin position="58"/>
        <end position="135"/>
    </location>
</feature>
<proteinExistence type="predicted"/>
<organism evidence="2 3">
    <name type="scientific">Nitrospirillum viridazoti CBAmc</name>
    <dbReference type="NCBI Taxonomy" id="1441467"/>
    <lineage>
        <taxon>Bacteria</taxon>
        <taxon>Pseudomonadati</taxon>
        <taxon>Pseudomonadota</taxon>
        <taxon>Alphaproteobacteria</taxon>
        <taxon>Rhodospirillales</taxon>
        <taxon>Azospirillaceae</taxon>
        <taxon>Nitrospirillum</taxon>
        <taxon>Nitrospirillum viridazoti</taxon>
    </lineage>
</organism>
<evidence type="ECO:0000313" key="2">
    <source>
        <dbReference type="EMBL" id="ASG24935.1"/>
    </source>
</evidence>
<sequence>MASPCRRRFKMRAHMDRRQFCGALAGGLLLAGTRRVGAAGEALPPWTPGTLDIHHIDTGRGNATFILAPDGTTLLVDCGTNHDGPGLSAPIRPDASRQPGEWVARYALRQARAAGRDSLDYMVATHIHPDHIGDVTSDLAQAPDGDYRLTGLSEVDRLMPAAMVIDRAYPDYGDLPPLLAPFATNYRAWLDARARSGRAVAAVRVGSVDQIRSRTPVAGFAIRVVAGNGRVWTGQGPDSRPLFPDNATLAPADRPVENMMSLALRLDYGRFGYFTGGDLTASTRDGRFPWMDVETPVAAACGRVEVAVADHHGYFDACGPDFVRLLDAQAYIIPSWHAAHPGMAQMERLTNAWPGAKPRDVFATELLPAAAQVNERFLPALRSRQGHVVVRVTPGGDSYRIFVLDPTREEGGVTLACGPYACRA</sequence>
<accession>A0A248K1S0</accession>
<dbReference type="SUPFAM" id="SSF56281">
    <property type="entry name" value="Metallo-hydrolase/oxidoreductase"/>
    <property type="match status" value="1"/>
</dbReference>
<dbReference type="EMBL" id="CP022113">
    <property type="protein sequence ID" value="ASG24935.1"/>
    <property type="molecule type" value="Genomic_DNA"/>
</dbReference>
<keyword evidence="3" id="KW-1185">Reference proteome</keyword>
<name>A0A248K1S0_9PROT</name>
<dbReference type="Gene3D" id="3.60.15.10">
    <property type="entry name" value="Ribonuclease Z/Hydroxyacylglutathione hydrolase-like"/>
    <property type="match status" value="1"/>
</dbReference>
<dbReference type="InterPro" id="IPR036866">
    <property type="entry name" value="RibonucZ/Hydroxyglut_hydro"/>
</dbReference>
<dbReference type="AlphaFoldDB" id="A0A248K1S0"/>